<accession>A0ABQ9UAD6</accession>
<proteinExistence type="predicted"/>
<evidence type="ECO:0000313" key="2">
    <source>
        <dbReference type="Proteomes" id="UP001266305"/>
    </source>
</evidence>
<dbReference type="EMBL" id="JASSZA010000014">
    <property type="protein sequence ID" value="KAK2093846.1"/>
    <property type="molecule type" value="Genomic_DNA"/>
</dbReference>
<reference evidence="1 2" key="1">
    <citation type="submission" date="2023-05" db="EMBL/GenBank/DDBJ databases">
        <title>B98-5 Cell Line De Novo Hybrid Assembly: An Optical Mapping Approach.</title>
        <authorList>
            <person name="Kananen K."/>
            <person name="Auerbach J.A."/>
            <person name="Kautto E."/>
            <person name="Blachly J.S."/>
        </authorList>
    </citation>
    <scope>NUCLEOTIDE SEQUENCE [LARGE SCALE GENOMIC DNA]</scope>
    <source>
        <strain evidence="1">B95-8</strain>
        <tissue evidence="1">Cell line</tissue>
    </source>
</reference>
<feature type="non-terminal residue" evidence="1">
    <location>
        <position position="1"/>
    </location>
</feature>
<organism evidence="1 2">
    <name type="scientific">Saguinus oedipus</name>
    <name type="common">Cotton-top tamarin</name>
    <name type="synonym">Oedipomidas oedipus</name>
    <dbReference type="NCBI Taxonomy" id="9490"/>
    <lineage>
        <taxon>Eukaryota</taxon>
        <taxon>Metazoa</taxon>
        <taxon>Chordata</taxon>
        <taxon>Craniata</taxon>
        <taxon>Vertebrata</taxon>
        <taxon>Euteleostomi</taxon>
        <taxon>Mammalia</taxon>
        <taxon>Eutheria</taxon>
        <taxon>Euarchontoglires</taxon>
        <taxon>Primates</taxon>
        <taxon>Haplorrhini</taxon>
        <taxon>Platyrrhini</taxon>
        <taxon>Cebidae</taxon>
        <taxon>Callitrichinae</taxon>
        <taxon>Saguinus</taxon>
    </lineage>
</organism>
<name>A0ABQ9UAD6_SAGOE</name>
<gene>
    <name evidence="1" type="ORF">P7K49_027584</name>
</gene>
<comment type="caution">
    <text evidence="1">The sequence shown here is derived from an EMBL/GenBank/DDBJ whole genome shotgun (WGS) entry which is preliminary data.</text>
</comment>
<sequence>QHNTTTILQRRRLYSREAFLANHRRNQNATSKASVCPELAVWVKPKVNKDKR</sequence>
<keyword evidence="2" id="KW-1185">Reference proteome</keyword>
<protein>
    <submittedName>
        <fullName evidence="1">Uncharacterized protein</fullName>
    </submittedName>
</protein>
<dbReference type="Proteomes" id="UP001266305">
    <property type="component" value="Unassembled WGS sequence"/>
</dbReference>
<evidence type="ECO:0000313" key="1">
    <source>
        <dbReference type="EMBL" id="KAK2093846.1"/>
    </source>
</evidence>